<dbReference type="Pfam" id="PF09694">
    <property type="entry name" value="Gcw_chp"/>
    <property type="match status" value="1"/>
</dbReference>
<dbReference type="AlphaFoldDB" id="A0A7X7R7R7"/>
<evidence type="ECO:0008006" key="4">
    <source>
        <dbReference type="Google" id="ProtNLM"/>
    </source>
</evidence>
<feature type="chain" id="PRO_5031088932" description="Transmembrane protein" evidence="1">
    <location>
        <begin position="24"/>
        <end position="237"/>
    </location>
</feature>
<dbReference type="Proteomes" id="UP000536534">
    <property type="component" value="Unassembled WGS sequence"/>
</dbReference>
<proteinExistence type="predicted"/>
<gene>
    <name evidence="2" type="ORF">GX576_05355</name>
</gene>
<accession>A0A7X7R7R7</accession>
<name>A0A7X7R7R7_9RHOO</name>
<keyword evidence="1" id="KW-0732">Signal</keyword>
<reference evidence="2 3" key="1">
    <citation type="journal article" date="2020" name="Biotechnol. Biofuels">
        <title>New insights from the biogas microbiome by comprehensive genome-resolved metagenomics of nearly 1600 species originating from multiple anaerobic digesters.</title>
        <authorList>
            <person name="Campanaro S."/>
            <person name="Treu L."/>
            <person name="Rodriguez-R L.M."/>
            <person name="Kovalovszki A."/>
            <person name="Ziels R.M."/>
            <person name="Maus I."/>
            <person name="Zhu X."/>
            <person name="Kougias P.G."/>
            <person name="Basile A."/>
            <person name="Luo G."/>
            <person name="Schluter A."/>
            <person name="Konstantinidis K.T."/>
            <person name="Angelidaki I."/>
        </authorList>
    </citation>
    <scope>NUCLEOTIDE SEQUENCE [LARGE SCALE GENOMIC DNA]</scope>
    <source>
        <strain evidence="2">AS06rmzACSIP_256</strain>
    </source>
</reference>
<organism evidence="2 3">
    <name type="scientific">Thauera phenolivorans</name>
    <dbReference type="NCBI Taxonomy" id="1792543"/>
    <lineage>
        <taxon>Bacteria</taxon>
        <taxon>Pseudomonadati</taxon>
        <taxon>Pseudomonadota</taxon>
        <taxon>Betaproteobacteria</taxon>
        <taxon>Rhodocyclales</taxon>
        <taxon>Zoogloeaceae</taxon>
        <taxon>Thauera</taxon>
    </lineage>
</organism>
<dbReference type="NCBIfam" id="TIGR02001">
    <property type="entry name" value="gcw_chp"/>
    <property type="match status" value="1"/>
</dbReference>
<dbReference type="SUPFAM" id="SSF56935">
    <property type="entry name" value="Porins"/>
    <property type="match status" value="1"/>
</dbReference>
<dbReference type="EMBL" id="JAAYYV010000139">
    <property type="protein sequence ID" value="NLF53816.1"/>
    <property type="molecule type" value="Genomic_DNA"/>
</dbReference>
<protein>
    <recommendedName>
        <fullName evidence="4">Transmembrane protein</fullName>
    </recommendedName>
</protein>
<evidence type="ECO:0000313" key="2">
    <source>
        <dbReference type="EMBL" id="NLF53816.1"/>
    </source>
</evidence>
<evidence type="ECO:0000256" key="1">
    <source>
        <dbReference type="SAM" id="SignalP"/>
    </source>
</evidence>
<feature type="signal peptide" evidence="1">
    <location>
        <begin position="1"/>
        <end position="23"/>
    </location>
</feature>
<dbReference type="InterPro" id="IPR010239">
    <property type="entry name" value="CHP02001"/>
</dbReference>
<evidence type="ECO:0000313" key="3">
    <source>
        <dbReference type="Proteomes" id="UP000536534"/>
    </source>
</evidence>
<sequence>MMQKALLTVALLAALPVAGTALAEQRPISANLSLSSDYAFRGVSQTDERPAIQGGLDYIHASGLHAGVWASNVSWLSDAGASNSLETNIYAGYAGEAGGVGYDLGVLHYYYPGSYGGEYKAAGGEDPDTTEGYLGLSWEYLSFKYSYAFSDAFGAADSDGSQYFDLGASFELGRGFALDAHVGYSEMKGGLDNYTDWKLGVTRNFAGVDVGLHYVDTDLDDSDLADERLILSVAKSF</sequence>
<comment type="caution">
    <text evidence="2">The sequence shown here is derived from an EMBL/GenBank/DDBJ whole genome shotgun (WGS) entry which is preliminary data.</text>
</comment>